<keyword evidence="1" id="KW-0479">Metal-binding</keyword>
<dbReference type="Proteomes" id="UP000811619">
    <property type="component" value="Unassembled WGS sequence"/>
</dbReference>
<accession>A0A8K0JB61</accession>
<dbReference type="InterPro" id="IPR025829">
    <property type="entry name" value="Zn_knuckle_CX2CX3GHX4C"/>
</dbReference>
<organism evidence="6 7">
    <name type="scientific">Claviceps africana</name>
    <dbReference type="NCBI Taxonomy" id="83212"/>
    <lineage>
        <taxon>Eukaryota</taxon>
        <taxon>Fungi</taxon>
        <taxon>Dikarya</taxon>
        <taxon>Ascomycota</taxon>
        <taxon>Pezizomycotina</taxon>
        <taxon>Sordariomycetes</taxon>
        <taxon>Hypocreomycetidae</taxon>
        <taxon>Hypocreales</taxon>
        <taxon>Clavicipitaceae</taxon>
        <taxon>Claviceps</taxon>
    </lineage>
</organism>
<feature type="compositionally biased region" description="Basic and acidic residues" evidence="4">
    <location>
        <begin position="205"/>
        <end position="223"/>
    </location>
</feature>
<name>A0A8K0JB61_9HYPO</name>
<dbReference type="OrthoDB" id="5151375at2759"/>
<feature type="region of interest" description="Disordered" evidence="4">
    <location>
        <begin position="303"/>
        <end position="420"/>
    </location>
</feature>
<dbReference type="GO" id="GO:0008270">
    <property type="term" value="F:zinc ion binding"/>
    <property type="evidence" value="ECO:0007669"/>
    <property type="project" value="UniProtKB-KW"/>
</dbReference>
<keyword evidence="3" id="KW-0862">Zinc</keyword>
<feature type="compositionally biased region" description="Basic and acidic residues" evidence="4">
    <location>
        <begin position="135"/>
        <end position="146"/>
    </location>
</feature>
<gene>
    <name evidence="6" type="ORF">E4U42_007997</name>
</gene>
<feature type="compositionally biased region" description="Basic and acidic residues" evidence="4">
    <location>
        <begin position="399"/>
        <end position="420"/>
    </location>
</feature>
<sequence length="606" mass="67615">MDSAARIISNLTNVVGCSGLRSLADLGRMKLSTIQGRVRDVEKKLPILSVISIFIAWLQAKSMQVGLDALPLEEWCRHLVHAYSCSESEILWYWDCSEWALWRYLSTTTSMLPDVRRHMGGVCREIRDVFARDGHGSVSVRDDDQRQAQTRCGASSWRPSDDPRRGPRRDASRGDRPGGDDLRGPTPKSEPGEARPSRDSAVLRTGDRRDMSAGRLADKKNCDSRSASSARRPSVDTEFACPEGNGNNPGRAMSHCPADEKPPRNCIPPDRYICNLCGTWGTHYVWDCTERISDRYQATVNSEMLPADAGRKDDKKTQGTHETPVKPERSGRLSAETPRSNHVVASQDRLQKQGIRENASPQKPAQEIESAFRPSSAPGVSRVPNRLNSNDLAQWPLSHETKHIKSPEREMHAQDTARDKRDEYQVNAQAVAEELKELSAADEVALQCADDFLCRLERALKRKYHHEVEHDLMFWDDETPRKKPRIEAATDHFGDGDGNGEVGHVRFFDPPTNAEADANANVDAATIPCPASLTTTRSSEPEESRSAREGKLSDMFCHQMANKPHVQNLLPGLSWGPTAQEPSHSAFELWQAGIDFKAAETLEDDR</sequence>
<evidence type="ECO:0000256" key="3">
    <source>
        <dbReference type="ARBA" id="ARBA00022833"/>
    </source>
</evidence>
<evidence type="ECO:0000256" key="2">
    <source>
        <dbReference type="ARBA" id="ARBA00022771"/>
    </source>
</evidence>
<keyword evidence="7" id="KW-1185">Reference proteome</keyword>
<proteinExistence type="predicted"/>
<feature type="compositionally biased region" description="Basic and acidic residues" evidence="4">
    <location>
        <begin position="309"/>
        <end position="331"/>
    </location>
</feature>
<dbReference type="AlphaFoldDB" id="A0A8K0JB61"/>
<protein>
    <recommendedName>
        <fullName evidence="5">Zinc knuckle CX2CX3GHX4C domain-containing protein</fullName>
    </recommendedName>
</protein>
<comment type="caution">
    <text evidence="6">The sequence shown here is derived from an EMBL/GenBank/DDBJ whole genome shotgun (WGS) entry which is preliminary data.</text>
</comment>
<keyword evidence="2" id="KW-0863">Zinc-finger</keyword>
<dbReference type="EMBL" id="SRPY01000097">
    <property type="protein sequence ID" value="KAG5928812.1"/>
    <property type="molecule type" value="Genomic_DNA"/>
</dbReference>
<evidence type="ECO:0000256" key="1">
    <source>
        <dbReference type="ARBA" id="ARBA00022723"/>
    </source>
</evidence>
<feature type="region of interest" description="Disordered" evidence="4">
    <location>
        <begin position="135"/>
        <end position="265"/>
    </location>
</feature>
<evidence type="ECO:0000313" key="6">
    <source>
        <dbReference type="EMBL" id="KAG5928812.1"/>
    </source>
</evidence>
<feature type="compositionally biased region" description="Basic and acidic residues" evidence="4">
    <location>
        <begin position="159"/>
        <end position="183"/>
    </location>
</feature>
<dbReference type="Pfam" id="PF13696">
    <property type="entry name" value="zf-CCHC_2"/>
    <property type="match status" value="1"/>
</dbReference>
<evidence type="ECO:0000256" key="4">
    <source>
        <dbReference type="SAM" id="MobiDB-lite"/>
    </source>
</evidence>
<reference evidence="6" key="1">
    <citation type="journal article" date="2020" name="bioRxiv">
        <title>Whole genome comparisons of ergot fungi reveals the divergence and evolution of species within the genus Claviceps are the result of varying mechanisms driving genome evolution and host range expansion.</title>
        <authorList>
            <person name="Wyka S.A."/>
            <person name="Mondo S.J."/>
            <person name="Liu M."/>
            <person name="Dettman J."/>
            <person name="Nalam V."/>
            <person name="Broders K.D."/>
        </authorList>
    </citation>
    <scope>NUCLEOTIDE SEQUENCE</scope>
    <source>
        <strain evidence="6">CCC 489</strain>
    </source>
</reference>
<evidence type="ECO:0000259" key="5">
    <source>
        <dbReference type="Pfam" id="PF13696"/>
    </source>
</evidence>
<feature type="domain" description="Zinc knuckle CX2CX3GHX4C" evidence="5">
    <location>
        <begin position="269"/>
        <end position="288"/>
    </location>
</feature>
<evidence type="ECO:0000313" key="7">
    <source>
        <dbReference type="Proteomes" id="UP000811619"/>
    </source>
</evidence>